<dbReference type="OrthoDB" id="118008at2157"/>
<organism evidence="1 2">
    <name type="scientific">Methanospirillum hungatei JF-1 (strain ATCC 27890 / DSM 864 / NBRC 100397 / JF-1)</name>
    <dbReference type="NCBI Taxonomy" id="323259"/>
    <lineage>
        <taxon>Archaea</taxon>
        <taxon>Methanobacteriati</taxon>
        <taxon>Methanobacteriota</taxon>
        <taxon>Stenosarchaea group</taxon>
        <taxon>Methanomicrobia</taxon>
        <taxon>Methanomicrobiales</taxon>
        <taxon>Methanospirillaceae</taxon>
        <taxon>Methanospirillum</taxon>
    </lineage>
</organism>
<gene>
    <name evidence="1" type="ordered locus">Mhun_1551</name>
</gene>
<dbReference type="HOGENOM" id="CLU_1551831_0_0_2"/>
<dbReference type="RefSeq" id="WP_011448547.1">
    <property type="nucleotide sequence ID" value="NC_007796.1"/>
</dbReference>
<keyword evidence="2" id="KW-1185">Reference proteome</keyword>
<evidence type="ECO:0000313" key="1">
    <source>
        <dbReference type="EMBL" id="ABD41282.1"/>
    </source>
</evidence>
<dbReference type="InParanoid" id="Q2FNT1"/>
<reference evidence="2" key="1">
    <citation type="journal article" date="2016" name="Stand. Genomic Sci.">
        <title>Complete genome sequence of Methanospirillum hungatei type strain JF1.</title>
        <authorList>
            <person name="Gunsalus R.P."/>
            <person name="Cook L.E."/>
            <person name="Crable B."/>
            <person name="Rohlin L."/>
            <person name="McDonald E."/>
            <person name="Mouttaki H."/>
            <person name="Sieber J.R."/>
            <person name="Poweleit N."/>
            <person name="Zhou H."/>
            <person name="Lapidus A.L."/>
            <person name="Daligault H.E."/>
            <person name="Land M."/>
            <person name="Gilna P."/>
            <person name="Ivanova N."/>
            <person name="Kyrpides N."/>
            <person name="Culley D.E."/>
            <person name="McInerney M.J."/>
        </authorList>
    </citation>
    <scope>NUCLEOTIDE SEQUENCE [LARGE SCALE GENOMIC DNA]</scope>
    <source>
        <strain evidence="2">ATCC 27890 / DSM 864 / NBRC 100397 / JF-1</strain>
    </source>
</reference>
<dbReference type="KEGG" id="mhu:Mhun_1551"/>
<accession>Q2FNT1</accession>
<sequence length="172" mass="20076">MIVPPHNFSKSPVKEVICRYYTSGNSPVEILIPKPYPGWEVIRNEMADSLNRYQNETFHDLMLTYTDEFHLFPDDEPVHLISIAPDIPKSLAKLMLYGLKMEIILPGAEKGTLIQIRYTWKTDMIILDFQAMSQNEKVYARDATLNWFEKAREDIHLVFDVIVSETLRKRCL</sequence>
<protein>
    <recommendedName>
        <fullName evidence="3">TIGR04255 family protein</fullName>
    </recommendedName>
</protein>
<dbReference type="Proteomes" id="UP000001941">
    <property type="component" value="Chromosome"/>
</dbReference>
<dbReference type="STRING" id="323259.Mhun_1551"/>
<dbReference type="GeneID" id="3923228"/>
<name>Q2FNT1_METHJ</name>
<dbReference type="EnsemblBacteria" id="ABD41282">
    <property type="protein sequence ID" value="ABD41282"/>
    <property type="gene ID" value="Mhun_1551"/>
</dbReference>
<proteinExistence type="predicted"/>
<evidence type="ECO:0008006" key="3">
    <source>
        <dbReference type="Google" id="ProtNLM"/>
    </source>
</evidence>
<dbReference type="EMBL" id="CP000254">
    <property type="protein sequence ID" value="ABD41282.1"/>
    <property type="molecule type" value="Genomic_DNA"/>
</dbReference>
<dbReference type="AlphaFoldDB" id="Q2FNT1"/>
<evidence type="ECO:0000313" key="2">
    <source>
        <dbReference type="Proteomes" id="UP000001941"/>
    </source>
</evidence>